<sequence>MSTLRLLSLLCLTASLAACYSVPPEVRNTPVKPDAEPQRAIGGDRDANGCLPAAGYSWCARENSCVRPWELAKAKGFANDAEAFAAYCAVPAKP</sequence>
<evidence type="ECO:0000313" key="2">
    <source>
        <dbReference type="EMBL" id="MFD0726855.1"/>
    </source>
</evidence>
<evidence type="ECO:0000313" key="3">
    <source>
        <dbReference type="Proteomes" id="UP001597110"/>
    </source>
</evidence>
<dbReference type="RefSeq" id="WP_386825076.1">
    <property type="nucleotide sequence ID" value="NZ_JBHTIF010000003.1"/>
</dbReference>
<gene>
    <name evidence="2" type="ORF">ACFQ0E_14755</name>
</gene>
<organism evidence="2 3">
    <name type="scientific">Lysobacter brunescens</name>
    <dbReference type="NCBI Taxonomy" id="262323"/>
    <lineage>
        <taxon>Bacteria</taxon>
        <taxon>Pseudomonadati</taxon>
        <taxon>Pseudomonadota</taxon>
        <taxon>Gammaproteobacteria</taxon>
        <taxon>Lysobacterales</taxon>
        <taxon>Lysobacteraceae</taxon>
        <taxon>Lysobacter</taxon>
    </lineage>
</organism>
<dbReference type="PROSITE" id="PS51257">
    <property type="entry name" value="PROKAR_LIPOPROTEIN"/>
    <property type="match status" value="1"/>
</dbReference>
<feature type="signal peptide" evidence="1">
    <location>
        <begin position="1"/>
        <end position="17"/>
    </location>
</feature>
<proteinExistence type="predicted"/>
<name>A0ABW2YIB3_9GAMM</name>
<evidence type="ECO:0000256" key="1">
    <source>
        <dbReference type="SAM" id="SignalP"/>
    </source>
</evidence>
<evidence type="ECO:0008006" key="4">
    <source>
        <dbReference type="Google" id="ProtNLM"/>
    </source>
</evidence>
<keyword evidence="3" id="KW-1185">Reference proteome</keyword>
<keyword evidence="1" id="KW-0732">Signal</keyword>
<protein>
    <recommendedName>
        <fullName evidence="4">Peptidase</fullName>
    </recommendedName>
</protein>
<dbReference type="Proteomes" id="UP001597110">
    <property type="component" value="Unassembled WGS sequence"/>
</dbReference>
<comment type="caution">
    <text evidence="2">The sequence shown here is derived from an EMBL/GenBank/DDBJ whole genome shotgun (WGS) entry which is preliminary data.</text>
</comment>
<dbReference type="EMBL" id="JBHTIF010000003">
    <property type="protein sequence ID" value="MFD0726855.1"/>
    <property type="molecule type" value="Genomic_DNA"/>
</dbReference>
<feature type="chain" id="PRO_5045182198" description="Peptidase" evidence="1">
    <location>
        <begin position="18"/>
        <end position="94"/>
    </location>
</feature>
<reference evidence="3" key="1">
    <citation type="journal article" date="2019" name="Int. J. Syst. Evol. Microbiol.">
        <title>The Global Catalogue of Microorganisms (GCM) 10K type strain sequencing project: providing services to taxonomists for standard genome sequencing and annotation.</title>
        <authorList>
            <consortium name="The Broad Institute Genomics Platform"/>
            <consortium name="The Broad Institute Genome Sequencing Center for Infectious Disease"/>
            <person name="Wu L."/>
            <person name="Ma J."/>
        </authorList>
    </citation>
    <scope>NUCLEOTIDE SEQUENCE [LARGE SCALE GENOMIC DNA]</scope>
    <source>
        <strain evidence="3">CCUG 55585</strain>
    </source>
</reference>
<accession>A0ABW2YIB3</accession>